<protein>
    <submittedName>
        <fullName evidence="3">Helix-turn-helix transcriptional regulator</fullName>
    </submittedName>
</protein>
<comment type="caution">
    <text evidence="3">The sequence shown here is derived from an EMBL/GenBank/DDBJ whole genome shotgun (WGS) entry which is preliminary data.</text>
</comment>
<evidence type="ECO:0000313" key="4">
    <source>
        <dbReference type="Proteomes" id="UP001501645"/>
    </source>
</evidence>
<dbReference type="EMBL" id="BAABKO010000001">
    <property type="protein sequence ID" value="GAA4769091.1"/>
    <property type="molecule type" value="Genomic_DNA"/>
</dbReference>
<dbReference type="InterPro" id="IPR036390">
    <property type="entry name" value="WH_DNA-bd_sf"/>
</dbReference>
<accession>A0ABP8ZY08</accession>
<feature type="region of interest" description="Disordered" evidence="1">
    <location>
        <begin position="173"/>
        <end position="192"/>
    </location>
</feature>
<sequence>MRVREALLAILAQGPCYGYQLRTEYARRTGGTRLLNVGQVYHTLERLERDGLVDRDDPDELGHVFWALTDLGADAARAGLLAPSDPADRSALPVKIALAASLPGVDLDEIVDAERTAVAERIAGLRADLAAEPADAALATVAGGLLAGAEADAHWLDETARLLGAVPPHLRAVPLSDERPRRGRPPRADAAA</sequence>
<dbReference type="PANTHER" id="PTHR43252">
    <property type="entry name" value="TRANSCRIPTIONAL REGULATOR YQJI"/>
    <property type="match status" value="1"/>
</dbReference>
<dbReference type="Pfam" id="PF03551">
    <property type="entry name" value="PadR"/>
    <property type="match status" value="1"/>
</dbReference>
<organism evidence="3 4">
    <name type="scientific">Microbacterium gilvum</name>
    <dbReference type="NCBI Taxonomy" id="1336204"/>
    <lineage>
        <taxon>Bacteria</taxon>
        <taxon>Bacillati</taxon>
        <taxon>Actinomycetota</taxon>
        <taxon>Actinomycetes</taxon>
        <taxon>Micrococcales</taxon>
        <taxon>Microbacteriaceae</taxon>
        <taxon>Microbacterium</taxon>
    </lineage>
</organism>
<evidence type="ECO:0000256" key="1">
    <source>
        <dbReference type="SAM" id="MobiDB-lite"/>
    </source>
</evidence>
<feature type="domain" description="Transcription regulator PadR N-terminal" evidence="2">
    <location>
        <begin position="7"/>
        <end position="76"/>
    </location>
</feature>
<dbReference type="SUPFAM" id="SSF46785">
    <property type="entry name" value="Winged helix' DNA-binding domain"/>
    <property type="match status" value="1"/>
</dbReference>
<reference evidence="4" key="1">
    <citation type="journal article" date="2019" name="Int. J. Syst. Evol. Microbiol.">
        <title>The Global Catalogue of Microorganisms (GCM) 10K type strain sequencing project: providing services to taxonomists for standard genome sequencing and annotation.</title>
        <authorList>
            <consortium name="The Broad Institute Genomics Platform"/>
            <consortium name="The Broad Institute Genome Sequencing Center for Infectious Disease"/>
            <person name="Wu L."/>
            <person name="Ma J."/>
        </authorList>
    </citation>
    <scope>NUCLEOTIDE SEQUENCE [LARGE SCALE GENOMIC DNA]</scope>
    <source>
        <strain evidence="4">JCM 18537</strain>
    </source>
</reference>
<dbReference type="PANTHER" id="PTHR43252:SF2">
    <property type="entry name" value="TRANSCRIPTION REGULATOR, PADR-LIKE FAMILY"/>
    <property type="match status" value="1"/>
</dbReference>
<dbReference type="Gene3D" id="1.10.10.10">
    <property type="entry name" value="Winged helix-like DNA-binding domain superfamily/Winged helix DNA-binding domain"/>
    <property type="match status" value="1"/>
</dbReference>
<dbReference type="RefSeq" id="WP_345436769.1">
    <property type="nucleotide sequence ID" value="NZ_BAABKO010000001.1"/>
</dbReference>
<dbReference type="Proteomes" id="UP001501645">
    <property type="component" value="Unassembled WGS sequence"/>
</dbReference>
<gene>
    <name evidence="3" type="ORF">GCM10023351_10970</name>
</gene>
<evidence type="ECO:0000259" key="2">
    <source>
        <dbReference type="Pfam" id="PF03551"/>
    </source>
</evidence>
<evidence type="ECO:0000313" key="3">
    <source>
        <dbReference type="EMBL" id="GAA4769091.1"/>
    </source>
</evidence>
<dbReference type="InterPro" id="IPR005149">
    <property type="entry name" value="Tscrpt_reg_PadR_N"/>
</dbReference>
<proteinExistence type="predicted"/>
<name>A0ABP8ZY08_9MICO</name>
<keyword evidence="4" id="KW-1185">Reference proteome</keyword>
<dbReference type="InterPro" id="IPR036388">
    <property type="entry name" value="WH-like_DNA-bd_sf"/>
</dbReference>